<evidence type="ECO:0000256" key="3">
    <source>
        <dbReference type="ARBA" id="ARBA00022475"/>
    </source>
</evidence>
<dbReference type="Pfam" id="PF00571">
    <property type="entry name" value="CBS"/>
    <property type="match status" value="2"/>
</dbReference>
<keyword evidence="6 10" id="KW-1133">Transmembrane helix</keyword>
<dbReference type="PANTHER" id="PTHR22777">
    <property type="entry name" value="HEMOLYSIN-RELATED"/>
    <property type="match status" value="1"/>
</dbReference>
<dbReference type="CDD" id="cd04590">
    <property type="entry name" value="CBS_pair_CorC_HlyC_assoc"/>
    <property type="match status" value="1"/>
</dbReference>
<evidence type="ECO:0000313" key="14">
    <source>
        <dbReference type="EMBL" id="MCD1606854.1"/>
    </source>
</evidence>
<dbReference type="Pfam" id="PF03471">
    <property type="entry name" value="CorC_HlyC"/>
    <property type="match status" value="1"/>
</dbReference>
<protein>
    <submittedName>
        <fullName evidence="14">HlyC/CorC family transporter</fullName>
    </submittedName>
</protein>
<dbReference type="SMART" id="SM00116">
    <property type="entry name" value="CBS"/>
    <property type="match status" value="2"/>
</dbReference>
<evidence type="ECO:0000256" key="7">
    <source>
        <dbReference type="ARBA" id="ARBA00023122"/>
    </source>
</evidence>
<feature type="transmembrane region" description="Helical" evidence="11">
    <location>
        <begin position="62"/>
        <end position="85"/>
    </location>
</feature>
<keyword evidence="3" id="KW-1003">Cell membrane</keyword>
<dbReference type="GO" id="GO:0050660">
    <property type="term" value="F:flavin adenine dinucleotide binding"/>
    <property type="evidence" value="ECO:0007669"/>
    <property type="project" value="InterPro"/>
</dbReference>
<name>A0A9X1N1B7_9GAMM</name>
<organism evidence="14 15">
    <name type="scientific">Stutzerimonas kunmingensis</name>
    <dbReference type="NCBI Taxonomy" id="1211807"/>
    <lineage>
        <taxon>Bacteria</taxon>
        <taxon>Pseudomonadati</taxon>
        <taxon>Pseudomonadota</taxon>
        <taxon>Gammaproteobacteria</taxon>
        <taxon>Pseudomonadales</taxon>
        <taxon>Pseudomonadaceae</taxon>
        <taxon>Stutzerimonas</taxon>
    </lineage>
</organism>
<evidence type="ECO:0000256" key="8">
    <source>
        <dbReference type="ARBA" id="ARBA00023136"/>
    </source>
</evidence>
<dbReference type="PROSITE" id="PS51846">
    <property type="entry name" value="CNNM"/>
    <property type="match status" value="1"/>
</dbReference>
<dbReference type="InterPro" id="IPR036318">
    <property type="entry name" value="FAD-bd_PCMH-like_sf"/>
</dbReference>
<dbReference type="Proteomes" id="UP001138989">
    <property type="component" value="Unassembled WGS sequence"/>
</dbReference>
<comment type="subcellular location">
    <subcellularLocation>
        <location evidence="1">Cell membrane</location>
        <topology evidence="1">Multi-pass membrane protein</topology>
    </subcellularLocation>
</comment>
<dbReference type="Pfam" id="PF01595">
    <property type="entry name" value="CNNM"/>
    <property type="match status" value="1"/>
</dbReference>
<feature type="transmembrane region" description="Helical" evidence="11">
    <location>
        <begin position="92"/>
        <end position="111"/>
    </location>
</feature>
<evidence type="ECO:0000313" key="15">
    <source>
        <dbReference type="Proteomes" id="UP001138989"/>
    </source>
</evidence>
<dbReference type="InterPro" id="IPR046342">
    <property type="entry name" value="CBS_dom_sf"/>
</dbReference>
<dbReference type="InterPro" id="IPR000644">
    <property type="entry name" value="CBS_dom"/>
</dbReference>
<evidence type="ECO:0000256" key="11">
    <source>
        <dbReference type="SAM" id="Phobius"/>
    </source>
</evidence>
<keyword evidence="8 10" id="KW-0472">Membrane</keyword>
<dbReference type="NCBIfam" id="NF008604">
    <property type="entry name" value="PRK11573.1"/>
    <property type="match status" value="1"/>
</dbReference>
<proteinExistence type="inferred from homology"/>
<evidence type="ECO:0000256" key="4">
    <source>
        <dbReference type="ARBA" id="ARBA00022692"/>
    </source>
</evidence>
<feature type="domain" description="CNNM transmembrane" evidence="13">
    <location>
        <begin position="2"/>
        <end position="192"/>
    </location>
</feature>
<dbReference type="Gene3D" id="3.10.580.10">
    <property type="entry name" value="CBS-domain"/>
    <property type="match status" value="1"/>
</dbReference>
<gene>
    <name evidence="14" type="ORF">K7H17_03120</name>
</gene>
<evidence type="ECO:0000256" key="1">
    <source>
        <dbReference type="ARBA" id="ARBA00004651"/>
    </source>
</evidence>
<dbReference type="RefSeq" id="WP_102831936.1">
    <property type="nucleotide sequence ID" value="NZ_DJKG01000005.1"/>
</dbReference>
<feature type="domain" description="CBS" evidence="12">
    <location>
        <begin position="208"/>
        <end position="269"/>
    </location>
</feature>
<accession>A0A9X1N1B7</accession>
<evidence type="ECO:0000256" key="10">
    <source>
        <dbReference type="PROSITE-ProRule" id="PRU01193"/>
    </source>
</evidence>
<dbReference type="EMBL" id="JAINWF010000002">
    <property type="protein sequence ID" value="MCD1606854.1"/>
    <property type="molecule type" value="Genomic_DNA"/>
</dbReference>
<dbReference type="SMART" id="SM01091">
    <property type="entry name" value="CorC_HlyC"/>
    <property type="match status" value="1"/>
</dbReference>
<dbReference type="InterPro" id="IPR044751">
    <property type="entry name" value="Ion_transp-like_CBS"/>
</dbReference>
<dbReference type="Gene3D" id="3.30.465.10">
    <property type="match status" value="1"/>
</dbReference>
<reference evidence="14" key="1">
    <citation type="submission" date="2021-08" db="EMBL/GenBank/DDBJ databases">
        <title>Isolation and characterization of neutrophilic mixotrophic iron-oxidizing bacteria from deep-sea hydrothermal vents.</title>
        <authorList>
            <person name="He Y."/>
        </authorList>
    </citation>
    <scope>NUCLEOTIDE SEQUENCE</scope>
    <source>
        <strain evidence="14">IOP_13</strain>
    </source>
</reference>
<sequence>MENLHPGFLVGLLVFLLLCSAFFSSSETGMLSLNRYRLRHQAKEGHRGAQRASELLAHPDRLLGTILVGNNFVNILASSIATVLAMQLWGEAGIAIATIGLTIILLIFGEITPKTLAALRPEIVAYPVSLPLKLLQKVLYPLVAMLGWVSNGLLKLLGVDLSNKGNDSLSTEELRSVVRESGTDLPLNRQSMLLGILDLERVTVDDIMIPRNEVTGIDLDDDLESIIGQLRTTPHTRLPVFRNDINQIEGIVHMRQIARLLSHDQLTKESLLEACNEPYFVPENTPLSTQLLNFQKQKRRIGIVVDEYGDVRGIVTLEDILEEIVGEFSNQDVLRSPDIHPQDDGTLVIDGAAYIREVNRALGWKLPCDGPKTLNGLITEALEHMPDSGICLQIGNYRLEILQAADNRVKSVRAWTIDDTPSDEQQPE</sequence>
<dbReference type="FunFam" id="3.30.465.10:FF:000010">
    <property type="entry name" value="DUF21 domain-containing protein"/>
    <property type="match status" value="1"/>
</dbReference>
<feature type="domain" description="CBS" evidence="12">
    <location>
        <begin position="274"/>
        <end position="333"/>
    </location>
</feature>
<dbReference type="SUPFAM" id="SSF54631">
    <property type="entry name" value="CBS-domain pair"/>
    <property type="match status" value="1"/>
</dbReference>
<keyword evidence="7 9" id="KW-0129">CBS domain</keyword>
<evidence type="ECO:0000256" key="2">
    <source>
        <dbReference type="ARBA" id="ARBA00006337"/>
    </source>
</evidence>
<dbReference type="InterPro" id="IPR005170">
    <property type="entry name" value="Transptr-assoc_dom"/>
</dbReference>
<dbReference type="AlphaFoldDB" id="A0A9X1N1B7"/>
<comment type="similarity">
    <text evidence="2">Belongs to the UPF0053 family.</text>
</comment>
<evidence type="ECO:0000259" key="13">
    <source>
        <dbReference type="PROSITE" id="PS51846"/>
    </source>
</evidence>
<evidence type="ECO:0000256" key="9">
    <source>
        <dbReference type="PROSITE-ProRule" id="PRU00703"/>
    </source>
</evidence>
<keyword evidence="5" id="KW-0677">Repeat</keyword>
<dbReference type="GO" id="GO:0005886">
    <property type="term" value="C:plasma membrane"/>
    <property type="evidence" value="ECO:0007669"/>
    <property type="project" value="UniProtKB-SubCell"/>
</dbReference>
<dbReference type="InterPro" id="IPR016169">
    <property type="entry name" value="FAD-bd_PCMH_sub2"/>
</dbReference>
<evidence type="ECO:0000256" key="6">
    <source>
        <dbReference type="ARBA" id="ARBA00022989"/>
    </source>
</evidence>
<dbReference type="PANTHER" id="PTHR22777:SF32">
    <property type="entry name" value="UPF0053 INNER MEMBRANE PROTEIN YFJD"/>
    <property type="match status" value="1"/>
</dbReference>
<dbReference type="SUPFAM" id="SSF56176">
    <property type="entry name" value="FAD-binding/transporter-associated domain-like"/>
    <property type="match status" value="1"/>
</dbReference>
<evidence type="ECO:0000256" key="5">
    <source>
        <dbReference type="ARBA" id="ARBA00022737"/>
    </source>
</evidence>
<comment type="caution">
    <text evidence="14">The sequence shown here is derived from an EMBL/GenBank/DDBJ whole genome shotgun (WGS) entry which is preliminary data.</text>
</comment>
<keyword evidence="4 10" id="KW-0812">Transmembrane</keyword>
<evidence type="ECO:0000259" key="12">
    <source>
        <dbReference type="PROSITE" id="PS51371"/>
    </source>
</evidence>
<dbReference type="InterPro" id="IPR002550">
    <property type="entry name" value="CNNM"/>
</dbReference>
<dbReference type="PROSITE" id="PS51371">
    <property type="entry name" value="CBS"/>
    <property type="match status" value="2"/>
</dbReference>
<keyword evidence="15" id="KW-1185">Reference proteome</keyword>